<dbReference type="RefSeq" id="WP_207270236.1">
    <property type="nucleotide sequence ID" value="NZ_CP071463.1"/>
</dbReference>
<dbReference type="GeneID" id="63185378"/>
<feature type="compositionally biased region" description="Polar residues" evidence="1">
    <location>
        <begin position="55"/>
        <end position="65"/>
    </location>
</feature>
<dbReference type="Gene3D" id="3.40.50.11590">
    <property type="match status" value="1"/>
</dbReference>
<evidence type="ECO:0000313" key="4">
    <source>
        <dbReference type="Proteomes" id="UP000663191"/>
    </source>
</evidence>
<dbReference type="EMBL" id="CP071463">
    <property type="protein sequence ID" value="QSW85026.1"/>
    <property type="molecule type" value="Genomic_DNA"/>
</dbReference>
<dbReference type="SUPFAM" id="SSF159713">
    <property type="entry name" value="Dhaf3308-like"/>
    <property type="match status" value="1"/>
</dbReference>
<dbReference type="Proteomes" id="UP000663191">
    <property type="component" value="Chromosome"/>
</dbReference>
<feature type="domain" description="Putative heavy-metal chelation" evidence="2">
    <location>
        <begin position="152"/>
        <end position="287"/>
    </location>
</feature>
<proteinExistence type="predicted"/>
<feature type="region of interest" description="Disordered" evidence="1">
    <location>
        <begin position="45"/>
        <end position="112"/>
    </location>
</feature>
<feature type="compositionally biased region" description="Polar residues" evidence="1">
    <location>
        <begin position="297"/>
        <end position="310"/>
    </location>
</feature>
<dbReference type="Pfam" id="PF04016">
    <property type="entry name" value="DUF364"/>
    <property type="match status" value="1"/>
</dbReference>
<organism evidence="3 4">
    <name type="scientific">Natrinema longum</name>
    <dbReference type="NCBI Taxonomy" id="370324"/>
    <lineage>
        <taxon>Archaea</taxon>
        <taxon>Methanobacteriati</taxon>
        <taxon>Methanobacteriota</taxon>
        <taxon>Stenosarchaea group</taxon>
        <taxon>Halobacteria</taxon>
        <taxon>Halobacteriales</taxon>
        <taxon>Natrialbaceae</taxon>
        <taxon>Natrinema</taxon>
    </lineage>
</organism>
<reference evidence="3 4" key="1">
    <citation type="journal article" date="2006" name="Int. J. Syst. Evol. Microbiol.">
        <title>Haloterrigena longa sp. nov. and Haloterrigena limicola sp. nov., extremely halophilic archaea isolated from a salt lake.</title>
        <authorList>
            <person name="Cui H.L."/>
            <person name="Tohty D."/>
            <person name="Zhou P.J."/>
            <person name="Liu S.J."/>
        </authorList>
    </citation>
    <scope>NUCLEOTIDE SEQUENCE [LARGE SCALE GENOMIC DNA]</scope>
    <source>
        <strain evidence="3 4">ABH32</strain>
    </source>
</reference>
<gene>
    <name evidence="3" type="ORF">J0X27_16500</name>
</gene>
<feature type="compositionally biased region" description="Basic and acidic residues" evidence="1">
    <location>
        <begin position="93"/>
        <end position="107"/>
    </location>
</feature>
<sequence>MIEPILPAIVDRLRAIGTLEAATVEDVTIGDAAVMVELGGVRARPGANARAATGSEGTRGSQSTAGLAHRPSGPTRPADDLDVDTLVGWATRTSRESPIDAKGRSGEAGDGAASADGLLENALGVAAINALSAPSIDWQTGDPMALLDPSVDTIATVGLFRPAFRKFDDVDVRVIERADVGSVTAPEGVRVATFRPDAASEAMAGADVVFVTGSTFVYGGLERYLAAAPAAATVVLIGATASVLPDPVFDAGVDVVAGASVADRVRVREAVARGACGTDLHDAGVRKVYVAADRSTDPSQGLTHTRSGGSNRDETTDD</sequence>
<dbReference type="InterPro" id="IPR007161">
    <property type="entry name" value="DUF364"/>
</dbReference>
<name>A0A8A2U8T9_9EURY</name>
<evidence type="ECO:0000259" key="2">
    <source>
        <dbReference type="Pfam" id="PF04016"/>
    </source>
</evidence>
<evidence type="ECO:0000313" key="3">
    <source>
        <dbReference type="EMBL" id="QSW85026.1"/>
    </source>
</evidence>
<accession>A0A8A2U8T9</accession>
<protein>
    <recommendedName>
        <fullName evidence="2">Putative heavy-metal chelation domain-containing protein</fullName>
    </recommendedName>
</protein>
<keyword evidence="4" id="KW-1185">Reference proteome</keyword>
<dbReference type="OrthoDB" id="203834at2157"/>
<dbReference type="AlphaFoldDB" id="A0A8A2U8T9"/>
<feature type="region of interest" description="Disordered" evidence="1">
    <location>
        <begin position="294"/>
        <end position="318"/>
    </location>
</feature>
<dbReference type="KEGG" id="hlo:J0X27_16500"/>
<evidence type="ECO:0000256" key="1">
    <source>
        <dbReference type="SAM" id="MobiDB-lite"/>
    </source>
</evidence>